<dbReference type="InterPro" id="IPR050339">
    <property type="entry name" value="CC_SR_Kinase"/>
</dbReference>
<feature type="domain" description="Protein kinase" evidence="9">
    <location>
        <begin position="290"/>
        <end position="545"/>
    </location>
</feature>
<dbReference type="PROSITE" id="PS50137">
    <property type="entry name" value="DS_RBD"/>
    <property type="match status" value="2"/>
</dbReference>
<sequence>MDREYMTMLNRYRQIHKLTVVYDTINETGPSHDPEFTIVVKINDVEYGTGTGKSKKEAKAVAAKKTWEMIEKQHRSPSNTAAAELTTTQTTLSPALDKDYVSLLNIFSQRTLQIVDYSKKTRTGDAHAPTYSVSCIISGVLYGKGTGSSLAAAKQAAAKEAYEKVNNESSLTVIWDKFLLFNPNLVIQVLQCFHAEDIECHICFDDSAAKLVEKMKDMAIYGKPSPSQRNAQSSVVKSRRKLAPNFAGGGNKEEEKKKSDSNEILPDVDTNTGEENGSPHTVNKTFLENFKNIEPIGEGGFGNVFKATSKCDKTTYAIKRVEFTEKVDREAEGLARLTHENIVRYHSSWKGYDHIKYPNSSQNSDKKICCLFIQMEFCEQGTLEKWIAKNREDRKYYVMAQNKFLQIVKGVEYIHSENLIHRDLKPQNIFISHDGKIKIGDFGLVTSVAFETLTENRGTKSYMAPEQSGAKYGKEVDIYALGLIWFEILSAFTCHEKMKVWYSVRKGELPEHFTNKFLPEASIIQKMLSTDPSGRLSLSRVRDFLKSVDEEKPRKNYS</sequence>
<dbReference type="Gene3D" id="3.30.160.20">
    <property type="match status" value="2"/>
</dbReference>
<evidence type="ECO:0000259" key="9">
    <source>
        <dbReference type="PROSITE" id="PS50011"/>
    </source>
</evidence>
<keyword evidence="12" id="KW-1185">Reference proteome</keyword>
<dbReference type="EMBL" id="VZRQ01010972">
    <property type="protein sequence ID" value="NWW00300.1"/>
    <property type="molecule type" value="Genomic_DNA"/>
</dbReference>
<dbReference type="GO" id="GO:0005634">
    <property type="term" value="C:nucleus"/>
    <property type="evidence" value="ECO:0007669"/>
    <property type="project" value="TreeGrafter"/>
</dbReference>
<dbReference type="SMART" id="SM00358">
    <property type="entry name" value="DSRM"/>
    <property type="match status" value="2"/>
</dbReference>
<dbReference type="InterPro" id="IPR011009">
    <property type="entry name" value="Kinase-like_dom_sf"/>
</dbReference>
<evidence type="ECO:0000256" key="1">
    <source>
        <dbReference type="ARBA" id="ARBA00022679"/>
    </source>
</evidence>
<evidence type="ECO:0000313" key="12">
    <source>
        <dbReference type="Proteomes" id="UP000574967"/>
    </source>
</evidence>
<dbReference type="InterPro" id="IPR017441">
    <property type="entry name" value="Protein_kinase_ATP_BS"/>
</dbReference>
<evidence type="ECO:0000259" key="10">
    <source>
        <dbReference type="PROSITE" id="PS50137"/>
    </source>
</evidence>
<keyword evidence="2 7" id="KW-0547">Nucleotide-binding</keyword>
<name>A0A7K6JJ39_9CORV</name>
<dbReference type="PROSITE" id="PS50011">
    <property type="entry name" value="PROTEIN_KINASE_DOM"/>
    <property type="match status" value="1"/>
</dbReference>
<dbReference type="GO" id="GO:0003723">
    <property type="term" value="F:RNA binding"/>
    <property type="evidence" value="ECO:0007669"/>
    <property type="project" value="UniProtKB-UniRule"/>
</dbReference>
<dbReference type="PROSITE" id="PS00108">
    <property type="entry name" value="PROTEIN_KINASE_ST"/>
    <property type="match status" value="1"/>
</dbReference>
<dbReference type="Gene3D" id="3.30.200.20">
    <property type="entry name" value="Phosphorylase Kinase, domain 1"/>
    <property type="match status" value="1"/>
</dbReference>
<dbReference type="PANTHER" id="PTHR11042">
    <property type="entry name" value="EUKARYOTIC TRANSLATION INITIATION FACTOR 2-ALPHA KINASE EIF2-ALPHA KINASE -RELATED"/>
    <property type="match status" value="1"/>
</dbReference>
<dbReference type="SUPFAM" id="SSF54768">
    <property type="entry name" value="dsRNA-binding domain-like"/>
    <property type="match status" value="2"/>
</dbReference>
<dbReference type="Pfam" id="PF00035">
    <property type="entry name" value="dsrm"/>
    <property type="match status" value="2"/>
</dbReference>
<keyword evidence="4 7" id="KW-0067">ATP-binding</keyword>
<keyword evidence="3 11" id="KW-0418">Kinase</keyword>
<evidence type="ECO:0000256" key="8">
    <source>
        <dbReference type="SAM" id="MobiDB-lite"/>
    </source>
</evidence>
<protein>
    <submittedName>
        <fullName evidence="11">E2AK2 kinase</fullName>
    </submittedName>
</protein>
<evidence type="ECO:0000256" key="4">
    <source>
        <dbReference type="ARBA" id="ARBA00022840"/>
    </source>
</evidence>
<dbReference type="InterPro" id="IPR014720">
    <property type="entry name" value="dsRBD_dom"/>
</dbReference>
<dbReference type="GO" id="GO:0004694">
    <property type="term" value="F:eukaryotic translation initiation factor 2alpha kinase activity"/>
    <property type="evidence" value="ECO:0007669"/>
    <property type="project" value="TreeGrafter"/>
</dbReference>
<dbReference type="SMART" id="SM00220">
    <property type="entry name" value="S_TKc"/>
    <property type="match status" value="1"/>
</dbReference>
<feature type="region of interest" description="Disordered" evidence="8">
    <location>
        <begin position="242"/>
        <end position="282"/>
    </location>
</feature>
<feature type="non-terminal residue" evidence="11">
    <location>
        <position position="1"/>
    </location>
</feature>
<keyword evidence="6" id="KW-0694">RNA-binding</keyword>
<gene>
    <name evidence="11" type="primary">Eif2ak2</name>
    <name evidence="11" type="ORF">MACNIG_R08212</name>
</gene>
<dbReference type="PROSITE" id="PS00107">
    <property type="entry name" value="PROTEIN_KINASE_ATP"/>
    <property type="match status" value="1"/>
</dbReference>
<keyword evidence="1" id="KW-0808">Transferase</keyword>
<dbReference type="Pfam" id="PF00069">
    <property type="entry name" value="Pkinase"/>
    <property type="match status" value="1"/>
</dbReference>
<feature type="compositionally biased region" description="Polar residues" evidence="8">
    <location>
        <begin position="269"/>
        <end position="282"/>
    </location>
</feature>
<dbReference type="PANTHER" id="PTHR11042:SF163">
    <property type="entry name" value="INTERFERON-INDUCED, DOUBLE-STRANDED RNA-ACTIVATED PROTEIN KINASE"/>
    <property type="match status" value="1"/>
</dbReference>
<dbReference type="Proteomes" id="UP000574967">
    <property type="component" value="Unassembled WGS sequence"/>
</dbReference>
<dbReference type="GO" id="GO:0005737">
    <property type="term" value="C:cytoplasm"/>
    <property type="evidence" value="ECO:0007669"/>
    <property type="project" value="TreeGrafter"/>
</dbReference>
<comment type="caution">
    <text evidence="11">The sequence shown here is derived from an EMBL/GenBank/DDBJ whole genome shotgun (WGS) entry which is preliminary data.</text>
</comment>
<evidence type="ECO:0000256" key="3">
    <source>
        <dbReference type="ARBA" id="ARBA00022777"/>
    </source>
</evidence>
<dbReference type="AlphaFoldDB" id="A0A7K6JJ39"/>
<dbReference type="GO" id="GO:0005524">
    <property type="term" value="F:ATP binding"/>
    <property type="evidence" value="ECO:0007669"/>
    <property type="project" value="UniProtKB-UniRule"/>
</dbReference>
<feature type="compositionally biased region" description="Basic and acidic residues" evidence="8">
    <location>
        <begin position="251"/>
        <end position="261"/>
    </location>
</feature>
<evidence type="ECO:0000256" key="5">
    <source>
        <dbReference type="ARBA" id="ARBA00037982"/>
    </source>
</evidence>
<dbReference type="Gene3D" id="1.10.510.10">
    <property type="entry name" value="Transferase(Phosphotransferase) domain 1"/>
    <property type="match status" value="1"/>
</dbReference>
<evidence type="ECO:0000256" key="7">
    <source>
        <dbReference type="PROSITE-ProRule" id="PRU10141"/>
    </source>
</evidence>
<dbReference type="InterPro" id="IPR008271">
    <property type="entry name" value="Ser/Thr_kinase_AS"/>
</dbReference>
<feature type="binding site" evidence="7">
    <location>
        <position position="319"/>
    </location>
    <ligand>
        <name>ATP</name>
        <dbReference type="ChEBI" id="CHEBI:30616"/>
    </ligand>
</feature>
<feature type="non-terminal residue" evidence="11">
    <location>
        <position position="558"/>
    </location>
</feature>
<evidence type="ECO:0000256" key="6">
    <source>
        <dbReference type="PROSITE-ProRule" id="PRU00266"/>
    </source>
</evidence>
<comment type="similarity">
    <text evidence="5">Belongs to the protein kinase superfamily. Ser/Thr protein kinase family. GCN2 subfamily.</text>
</comment>
<proteinExistence type="inferred from homology"/>
<accession>A0A7K6JJ39</accession>
<evidence type="ECO:0000313" key="11">
    <source>
        <dbReference type="EMBL" id="NWW00300.1"/>
    </source>
</evidence>
<dbReference type="SUPFAM" id="SSF56112">
    <property type="entry name" value="Protein kinase-like (PK-like)"/>
    <property type="match status" value="1"/>
</dbReference>
<evidence type="ECO:0000256" key="2">
    <source>
        <dbReference type="ARBA" id="ARBA00022741"/>
    </source>
</evidence>
<organism evidence="11 12">
    <name type="scientific">Machaerirhynchus nigripectus</name>
    <dbReference type="NCBI Taxonomy" id="1160894"/>
    <lineage>
        <taxon>Eukaryota</taxon>
        <taxon>Metazoa</taxon>
        <taxon>Chordata</taxon>
        <taxon>Craniata</taxon>
        <taxon>Vertebrata</taxon>
        <taxon>Euteleostomi</taxon>
        <taxon>Archelosauria</taxon>
        <taxon>Archosauria</taxon>
        <taxon>Dinosauria</taxon>
        <taxon>Saurischia</taxon>
        <taxon>Theropoda</taxon>
        <taxon>Coelurosauria</taxon>
        <taxon>Aves</taxon>
        <taxon>Neognathae</taxon>
        <taxon>Neoaves</taxon>
        <taxon>Telluraves</taxon>
        <taxon>Australaves</taxon>
        <taxon>Passeriformes</taxon>
        <taxon>Corvoidea</taxon>
        <taxon>Dicruridae</taxon>
        <taxon>Machaerirhynchus</taxon>
    </lineage>
</organism>
<reference evidence="11 12" key="1">
    <citation type="submission" date="2019-09" db="EMBL/GenBank/DDBJ databases">
        <title>Bird 10,000 Genomes (B10K) Project - Family phase.</title>
        <authorList>
            <person name="Zhang G."/>
        </authorList>
    </citation>
    <scope>NUCLEOTIDE SEQUENCE [LARGE SCALE GENOMIC DNA]</scope>
    <source>
        <strain evidence="11">B10K-DU-029-43</strain>
        <tissue evidence="11">Heart</tissue>
    </source>
</reference>
<feature type="domain" description="DRBM" evidence="10">
    <location>
        <begin position="4"/>
        <end position="72"/>
    </location>
</feature>
<feature type="domain" description="DRBM" evidence="10">
    <location>
        <begin position="99"/>
        <end position="167"/>
    </location>
</feature>
<dbReference type="InterPro" id="IPR000719">
    <property type="entry name" value="Prot_kinase_dom"/>
</dbReference>